<dbReference type="GeneID" id="81464931"/>
<reference evidence="1" key="1">
    <citation type="submission" date="2022-12" db="EMBL/GenBank/DDBJ databases">
        <authorList>
            <person name="Petersen C."/>
        </authorList>
    </citation>
    <scope>NUCLEOTIDE SEQUENCE</scope>
    <source>
        <strain evidence="1">IBT 3081</strain>
    </source>
</reference>
<dbReference type="AlphaFoldDB" id="A0A9W9RRW2"/>
<reference evidence="1" key="2">
    <citation type="journal article" date="2023" name="IMA Fungus">
        <title>Comparative genomic study of the Penicillium genus elucidates a diverse pangenome and 15 lateral gene transfer events.</title>
        <authorList>
            <person name="Petersen C."/>
            <person name="Sorensen T."/>
            <person name="Nielsen M.R."/>
            <person name="Sondergaard T.E."/>
            <person name="Sorensen J.L."/>
            <person name="Fitzpatrick D.A."/>
            <person name="Frisvad J.C."/>
            <person name="Nielsen K.L."/>
        </authorList>
    </citation>
    <scope>NUCLEOTIDE SEQUENCE</scope>
    <source>
        <strain evidence="1">IBT 3081</strain>
    </source>
</reference>
<organism evidence="1 2">
    <name type="scientific">Penicillium concentricum</name>
    <dbReference type="NCBI Taxonomy" id="293559"/>
    <lineage>
        <taxon>Eukaryota</taxon>
        <taxon>Fungi</taxon>
        <taxon>Dikarya</taxon>
        <taxon>Ascomycota</taxon>
        <taxon>Pezizomycotina</taxon>
        <taxon>Eurotiomycetes</taxon>
        <taxon>Eurotiomycetidae</taxon>
        <taxon>Eurotiales</taxon>
        <taxon>Aspergillaceae</taxon>
        <taxon>Penicillium</taxon>
    </lineage>
</organism>
<accession>A0A9W9RRW2</accession>
<sequence length="137" mass="16050">RRSKERNHAHARRIGPPFLVYPVLTSIPLRAWLRRSLPTRIWNRLMLVIYGWEFHEKRRPFDEYAAPQGDDRSSLRRFCNIRAKQPKVVTKSVIEAAVCHTTGMLDELLLAASEKERGFAESNELLDMTKRVIIHML</sequence>
<dbReference type="OrthoDB" id="1470350at2759"/>
<keyword evidence="2" id="KW-1185">Reference proteome</keyword>
<name>A0A9W9RRW2_9EURO</name>
<dbReference type="RefSeq" id="XP_056576599.1">
    <property type="nucleotide sequence ID" value="XM_056725748.1"/>
</dbReference>
<protein>
    <submittedName>
        <fullName evidence="1">Cytochrome P450</fullName>
    </submittedName>
</protein>
<evidence type="ECO:0000313" key="2">
    <source>
        <dbReference type="Proteomes" id="UP001147752"/>
    </source>
</evidence>
<dbReference type="EMBL" id="JAPZBT010000003">
    <property type="protein sequence ID" value="KAJ5365132.1"/>
    <property type="molecule type" value="Genomic_DNA"/>
</dbReference>
<feature type="non-terminal residue" evidence="1">
    <location>
        <position position="137"/>
    </location>
</feature>
<evidence type="ECO:0000313" key="1">
    <source>
        <dbReference type="EMBL" id="KAJ5365132.1"/>
    </source>
</evidence>
<proteinExistence type="predicted"/>
<comment type="caution">
    <text evidence="1">The sequence shown here is derived from an EMBL/GenBank/DDBJ whole genome shotgun (WGS) entry which is preliminary data.</text>
</comment>
<gene>
    <name evidence="1" type="ORF">N7517_008018</name>
</gene>
<dbReference type="Proteomes" id="UP001147752">
    <property type="component" value="Unassembled WGS sequence"/>
</dbReference>